<dbReference type="eggNOG" id="ENOG502S2XW">
    <property type="taxonomic scope" value="Eukaryota"/>
</dbReference>
<dbReference type="Gene3D" id="1.20.1280.50">
    <property type="match status" value="1"/>
</dbReference>
<evidence type="ECO:0000259" key="1">
    <source>
        <dbReference type="PROSITE" id="PS50181"/>
    </source>
</evidence>
<dbReference type="InterPro" id="IPR017451">
    <property type="entry name" value="F-box-assoc_interact_dom"/>
</dbReference>
<dbReference type="InterPro" id="IPR001810">
    <property type="entry name" value="F-box_dom"/>
</dbReference>
<organism evidence="2 3">
    <name type="scientific">Cucumis melo</name>
    <name type="common">Muskmelon</name>
    <dbReference type="NCBI Taxonomy" id="3656"/>
    <lineage>
        <taxon>Eukaryota</taxon>
        <taxon>Viridiplantae</taxon>
        <taxon>Streptophyta</taxon>
        <taxon>Embryophyta</taxon>
        <taxon>Tracheophyta</taxon>
        <taxon>Spermatophyta</taxon>
        <taxon>Magnoliopsida</taxon>
        <taxon>eudicotyledons</taxon>
        <taxon>Gunneridae</taxon>
        <taxon>Pentapetalae</taxon>
        <taxon>rosids</taxon>
        <taxon>fabids</taxon>
        <taxon>Cucurbitales</taxon>
        <taxon>Cucurbitaceae</taxon>
        <taxon>Benincaseae</taxon>
        <taxon>Cucumis</taxon>
    </lineage>
</organism>
<keyword evidence="2" id="KW-1185">Reference proteome</keyword>
<dbReference type="Pfam" id="PF07734">
    <property type="entry name" value="FBA_1"/>
    <property type="match status" value="1"/>
</dbReference>
<dbReference type="GeneID" id="103486997"/>
<dbReference type="Gramene" id="MELO3C009863.2.1">
    <property type="protein sequence ID" value="MELO3C009863.2.1"/>
    <property type="gene ID" value="MELO3C009863.2"/>
</dbReference>
<evidence type="ECO:0000313" key="3">
    <source>
        <dbReference type="RefSeq" id="XP_008443403.2"/>
    </source>
</evidence>
<dbReference type="PANTHER" id="PTHR31672:SF13">
    <property type="entry name" value="F-BOX PROTEIN CPR30-LIKE"/>
    <property type="match status" value="1"/>
</dbReference>
<reference evidence="3" key="1">
    <citation type="submission" date="2025-08" db="UniProtKB">
        <authorList>
            <consortium name="RefSeq"/>
        </authorList>
    </citation>
    <scope>IDENTIFICATION</scope>
    <source>
        <tissue evidence="3">Stem</tissue>
    </source>
</reference>
<dbReference type="RefSeq" id="XP_008443403.2">
    <property type="nucleotide sequence ID" value="XM_008445181.3"/>
</dbReference>
<name>A0A1S3B7G6_CUCME</name>
<dbReference type="SUPFAM" id="SSF81383">
    <property type="entry name" value="F-box domain"/>
    <property type="match status" value="1"/>
</dbReference>
<dbReference type="SMART" id="SM00256">
    <property type="entry name" value="FBOX"/>
    <property type="match status" value="1"/>
</dbReference>
<dbReference type="NCBIfam" id="TIGR01640">
    <property type="entry name" value="F_box_assoc_1"/>
    <property type="match status" value="1"/>
</dbReference>
<dbReference type="Proteomes" id="UP001652600">
    <property type="component" value="Chromosome 4"/>
</dbReference>
<dbReference type="InterPro" id="IPR050796">
    <property type="entry name" value="SCF_F-box_component"/>
</dbReference>
<dbReference type="InterPro" id="IPR011043">
    <property type="entry name" value="Gal_Oxase/kelch_b-propeller"/>
</dbReference>
<evidence type="ECO:0000313" key="2">
    <source>
        <dbReference type="Proteomes" id="UP001652600"/>
    </source>
</evidence>
<dbReference type="InterPro" id="IPR006527">
    <property type="entry name" value="F-box-assoc_dom_typ1"/>
</dbReference>
<proteinExistence type="predicted"/>
<sequence length="380" mass="43175">MASLGNLPDGVIIEILSRLPPESLLRFKCVRKSWYALFNDPKFKAKHFSTSLQHKHLLLKRLVTKDSGKKENIFSILKLPLSIHSSLSISDIDLPFHEDFRFFEIHGHSHGLLCLTDLRKDIFLCNPSTREFHQLPPSILLLTEPSAEPDDYDSSTNAVGFGYDSKSRDFKVVRVVDFVEGPGYFYPPKVEVYDLSTERWREIQTPVSGHVFWAPCFEVFHEGTYYWWADADGNTEIILTFDMSEEVFGQIPVPESFQGTGDWYRSLGVLDGRIVLFHYPSRGDERRFDMWEMGKDESGGVSWSKVLTIGPVSGIEKPLLFISSEELLMEGNGGQLIVYNIRSEEVKEVPIKGSPGRFQGTAFVKSLLSVKGGDSINYEF</sequence>
<dbReference type="PANTHER" id="PTHR31672">
    <property type="entry name" value="BNACNNG10540D PROTEIN"/>
    <property type="match status" value="1"/>
</dbReference>
<dbReference type="AlphaFoldDB" id="A0A1S3B7G6"/>
<dbReference type="KEGG" id="cmo:103486997"/>
<dbReference type="InterPro" id="IPR036047">
    <property type="entry name" value="F-box-like_dom_sf"/>
</dbReference>
<accession>A0A1S3B7G6</accession>
<dbReference type="SUPFAM" id="SSF50965">
    <property type="entry name" value="Galactose oxidase, central domain"/>
    <property type="match status" value="1"/>
</dbReference>
<dbReference type="PROSITE" id="PS50181">
    <property type="entry name" value="FBOX"/>
    <property type="match status" value="1"/>
</dbReference>
<dbReference type="CDD" id="cd22157">
    <property type="entry name" value="F-box_AtFBW1-like"/>
    <property type="match status" value="1"/>
</dbReference>
<dbReference type="Pfam" id="PF00646">
    <property type="entry name" value="F-box"/>
    <property type="match status" value="1"/>
</dbReference>
<feature type="domain" description="F-box" evidence="1">
    <location>
        <begin position="1"/>
        <end position="51"/>
    </location>
</feature>
<gene>
    <name evidence="3" type="primary">LOC103486997</name>
</gene>
<protein>
    <submittedName>
        <fullName evidence="3">F-box protein CPR1-like</fullName>
    </submittedName>
</protein>
<dbReference type="InParanoid" id="A0A1S3B7G6"/>